<keyword evidence="7" id="KW-0354">Hemolysis</keyword>
<gene>
    <name evidence="8" type="ORF">HMPREF0198_2562</name>
</gene>
<dbReference type="HOGENOM" id="CLU_012817_10_2_6"/>
<evidence type="ECO:0000256" key="3">
    <source>
        <dbReference type="ARBA" id="ARBA00022452"/>
    </source>
</evidence>
<dbReference type="GO" id="GO:0009279">
    <property type="term" value="C:cell outer membrane"/>
    <property type="evidence" value="ECO:0007669"/>
    <property type="project" value="UniProtKB-SubCell"/>
</dbReference>
<dbReference type="Gene3D" id="1.20.1600.10">
    <property type="entry name" value="Outer membrane efflux proteins (OEP)"/>
    <property type="match status" value="1"/>
</dbReference>
<dbReference type="InterPro" id="IPR003423">
    <property type="entry name" value="OMP_efflux"/>
</dbReference>
<keyword evidence="6 7" id="KW-0998">Cell outer membrane</keyword>
<keyword evidence="3" id="KW-1134">Transmembrane beta strand</keyword>
<evidence type="ECO:0000256" key="5">
    <source>
        <dbReference type="ARBA" id="ARBA00023136"/>
    </source>
</evidence>
<proteinExistence type="inferred from homology"/>
<protein>
    <recommendedName>
        <fullName evidence="7">Protein CyaE</fullName>
    </recommendedName>
</protein>
<keyword evidence="4" id="KW-0812">Transmembrane</keyword>
<dbReference type="Proteomes" id="UP000004870">
    <property type="component" value="Unassembled WGS sequence"/>
</dbReference>
<keyword evidence="9" id="KW-1185">Reference proteome</keyword>
<dbReference type="GO" id="GO:0015288">
    <property type="term" value="F:porin activity"/>
    <property type="evidence" value="ECO:0007669"/>
    <property type="project" value="TreeGrafter"/>
</dbReference>
<accession>C8NDI4</accession>
<dbReference type="PANTHER" id="PTHR30026">
    <property type="entry name" value="OUTER MEMBRANE PROTEIN TOLC"/>
    <property type="match status" value="1"/>
</dbReference>
<dbReference type="AlphaFoldDB" id="C8NDI4"/>
<dbReference type="GeneID" id="84790810"/>
<comment type="subcellular location">
    <subcellularLocation>
        <location evidence="7">Cell outer membrane</location>
        <topology evidence="7">Peripheral membrane protein</topology>
    </subcellularLocation>
</comment>
<evidence type="ECO:0000256" key="1">
    <source>
        <dbReference type="ARBA" id="ARBA00007613"/>
    </source>
</evidence>
<dbReference type="GO" id="GO:0015562">
    <property type="term" value="F:efflux transmembrane transporter activity"/>
    <property type="evidence" value="ECO:0007669"/>
    <property type="project" value="InterPro"/>
</dbReference>
<keyword evidence="7" id="KW-0204">Cytolysis</keyword>
<reference evidence="8 9" key="1">
    <citation type="submission" date="2009-08" db="EMBL/GenBank/DDBJ databases">
        <authorList>
            <person name="Qin X."/>
            <person name="Bachman B."/>
            <person name="Battles P."/>
            <person name="Bell A."/>
            <person name="Bess C."/>
            <person name="Bickham C."/>
            <person name="Chaboub L."/>
            <person name="Chen D."/>
            <person name="Coyle M."/>
            <person name="Deiros D.R."/>
            <person name="Dinh H."/>
            <person name="Forbes L."/>
            <person name="Fowler G."/>
            <person name="Francisco L."/>
            <person name="Fu Q."/>
            <person name="Gubbala S."/>
            <person name="Hale W."/>
            <person name="Han Y."/>
            <person name="Hemphill L."/>
            <person name="Highlander S.K."/>
            <person name="Hirani K."/>
            <person name="Hogues M."/>
            <person name="Jackson L."/>
            <person name="Jakkamsetti A."/>
            <person name="Javaid M."/>
            <person name="Jiang H."/>
            <person name="Korchina V."/>
            <person name="Kovar C."/>
            <person name="Lara F."/>
            <person name="Lee S."/>
            <person name="Mata R."/>
            <person name="Mathew T."/>
            <person name="Moen C."/>
            <person name="Morales K."/>
            <person name="Munidasa M."/>
            <person name="Nazareth L."/>
            <person name="Ngo R."/>
            <person name="Nguyen L."/>
            <person name="Okwuonu G."/>
            <person name="Ongeri F."/>
            <person name="Patil S."/>
            <person name="Petrosino J."/>
            <person name="Pham C."/>
            <person name="Pham P."/>
            <person name="Pu L.-L."/>
            <person name="Puazo M."/>
            <person name="Raj R."/>
            <person name="Reid J."/>
            <person name="Rouhana J."/>
            <person name="Saada N."/>
            <person name="Shang Y."/>
            <person name="Simmons D."/>
            <person name="Thornton R."/>
            <person name="Warren J."/>
            <person name="Weissenberger G."/>
            <person name="Zhang J."/>
            <person name="Zhang L."/>
            <person name="Zhou C."/>
            <person name="Zhu D."/>
            <person name="Muzny D."/>
            <person name="Worley K."/>
            <person name="Gibbs R."/>
        </authorList>
    </citation>
    <scope>NUCLEOTIDE SEQUENCE [LARGE SCALE GENOMIC DNA]</scope>
    <source>
        <strain evidence="9">ATCC 15826 / DSM 8339 / NCTC 10426 / 6573</strain>
    </source>
</reference>
<name>C8NDI4_CARH6</name>
<evidence type="ECO:0000313" key="8">
    <source>
        <dbReference type="EMBL" id="EEV87323.1"/>
    </source>
</evidence>
<evidence type="ECO:0000256" key="2">
    <source>
        <dbReference type="ARBA" id="ARBA00022448"/>
    </source>
</evidence>
<dbReference type="InterPro" id="IPR028351">
    <property type="entry name" value="CyaE"/>
</dbReference>
<evidence type="ECO:0000256" key="4">
    <source>
        <dbReference type="ARBA" id="ARBA00022692"/>
    </source>
</evidence>
<dbReference type="PANTHER" id="PTHR30026:SF20">
    <property type="entry name" value="OUTER MEMBRANE PROTEIN TOLC"/>
    <property type="match status" value="1"/>
</dbReference>
<dbReference type="SUPFAM" id="SSF56954">
    <property type="entry name" value="Outer membrane efflux proteins (OEP)"/>
    <property type="match status" value="1"/>
</dbReference>
<evidence type="ECO:0000256" key="6">
    <source>
        <dbReference type="ARBA" id="ARBA00023237"/>
    </source>
</evidence>
<comment type="similarity">
    <text evidence="1 7">Belongs to the outer membrane factor (OMF) (TC 1.B.17) family.</text>
</comment>
<keyword evidence="2 7" id="KW-0813">Transport</keyword>
<dbReference type="InterPro" id="IPR051906">
    <property type="entry name" value="TolC-like"/>
</dbReference>
<organism evidence="8 9">
    <name type="scientific">Cardiobacterium hominis (strain ATCC 15826 / DSM 8339 / NCTC 10426 / 6573)</name>
    <dbReference type="NCBI Taxonomy" id="638300"/>
    <lineage>
        <taxon>Bacteria</taxon>
        <taxon>Pseudomonadati</taxon>
        <taxon>Pseudomonadota</taxon>
        <taxon>Gammaproteobacteria</taxon>
        <taxon>Cardiobacteriales</taxon>
        <taxon>Cardiobacteriaceae</taxon>
        <taxon>Cardiobacterium</taxon>
    </lineage>
</organism>
<dbReference type="GO" id="GO:1990281">
    <property type="term" value="C:efflux pump complex"/>
    <property type="evidence" value="ECO:0007669"/>
    <property type="project" value="TreeGrafter"/>
</dbReference>
<evidence type="ECO:0000256" key="7">
    <source>
        <dbReference type="PIRNR" id="PIRNR001892"/>
    </source>
</evidence>
<dbReference type="EMBL" id="ACKY01000138">
    <property type="protein sequence ID" value="EEV87323.1"/>
    <property type="molecule type" value="Genomic_DNA"/>
</dbReference>
<comment type="caution">
    <text evidence="8">The sequence shown here is derived from an EMBL/GenBank/DDBJ whole genome shotgun (WGS) entry which is preliminary data.</text>
</comment>
<keyword evidence="5 7" id="KW-0472">Membrane</keyword>
<sequence length="473" mass="52702">MKCPRHIILAIPFFLAACAPDDYRDDSFLHDPFRVKTVMQETLHETPRLLPEDCPAPDWQQLDFAQSIATGLCHHPETRAAYAAIEKQAAAWGETQGSYLPTLSLSYRKERSQQKTAVKSATPAARNRQYPDRSLLELQWVLFDFGERAARSAQNRSQIKAAAAAYDRQLQQRYRTIANHYLNLDIEQRRMEIAEQNMDVTAEGKASAQTLHEEGVVIAADVSQAEVEYDAARLQYLQAERDRDNAAAALAESMGYPANTALHHAPLPDNPFSADTFANIEQLIGAAMDTHPDIKEAKAALEATKAAVQAVKKAGAPQVFLYANTQDNAHLRTGGGLSYRERENTIGLGIRWPLFEGYKRHYQEKALLAQQEQEEAALAALQSRLSLEMRQAYRQLTTAVEKQAIAEKSAASAQLNYQTRLGRYRAGVGSLNELLQAQRSLNTMRIALADATRERHQAALQLLFSVGKAFPAE</sequence>
<comment type="function">
    <text evidence="7">CyaE is necessary for transport of calmodulin-sensitive adenylate cyclase-hemolysin (cyclolysin).</text>
</comment>
<dbReference type="GO" id="GO:0031640">
    <property type="term" value="P:killing of cells of another organism"/>
    <property type="evidence" value="ECO:0007669"/>
    <property type="project" value="UniProtKB-KW"/>
</dbReference>
<dbReference type="RefSeq" id="WP_004143401.1">
    <property type="nucleotide sequence ID" value="NZ_GG694030.1"/>
</dbReference>
<dbReference type="PIRSF" id="PIRSF001892">
    <property type="entry name" value="CyaE"/>
    <property type="match status" value="1"/>
</dbReference>
<dbReference type="Pfam" id="PF02321">
    <property type="entry name" value="OEP"/>
    <property type="match status" value="2"/>
</dbReference>
<dbReference type="PROSITE" id="PS51257">
    <property type="entry name" value="PROKAR_LIPOPROTEIN"/>
    <property type="match status" value="1"/>
</dbReference>
<evidence type="ECO:0000313" key="9">
    <source>
        <dbReference type="Proteomes" id="UP000004870"/>
    </source>
</evidence>